<dbReference type="EnsemblMetazoa" id="GBRI007893-RA">
    <property type="protein sequence ID" value="GBRI007893-PA"/>
    <property type="gene ID" value="GBRI007893"/>
</dbReference>
<evidence type="ECO:0000313" key="3">
    <source>
        <dbReference type="Proteomes" id="UP000091820"/>
    </source>
</evidence>
<name>A0A1A9W6D3_9MUSC</name>
<keyword evidence="3" id="KW-1185">Reference proteome</keyword>
<dbReference type="AlphaFoldDB" id="A0A1A9W6D3"/>
<protein>
    <submittedName>
        <fullName evidence="2">Uncharacterized protein</fullName>
    </submittedName>
</protein>
<dbReference type="Proteomes" id="UP000091820">
    <property type="component" value="Unassembled WGS sequence"/>
</dbReference>
<accession>A0A1A9W6D3</accession>
<feature type="compositionally biased region" description="Low complexity" evidence="1">
    <location>
        <begin position="106"/>
        <end position="118"/>
    </location>
</feature>
<feature type="compositionally biased region" description="Basic and acidic residues" evidence="1">
    <location>
        <begin position="69"/>
        <end position="87"/>
    </location>
</feature>
<feature type="region of interest" description="Disordered" evidence="1">
    <location>
        <begin position="62"/>
        <end position="124"/>
    </location>
</feature>
<evidence type="ECO:0000313" key="2">
    <source>
        <dbReference type="EnsemblMetazoa" id="GBRI007893-PA"/>
    </source>
</evidence>
<evidence type="ECO:0000256" key="1">
    <source>
        <dbReference type="SAM" id="MobiDB-lite"/>
    </source>
</evidence>
<feature type="compositionally biased region" description="Basic residues" evidence="1">
    <location>
        <begin position="88"/>
        <end position="99"/>
    </location>
</feature>
<reference evidence="3" key="1">
    <citation type="submission" date="2014-03" db="EMBL/GenBank/DDBJ databases">
        <authorList>
            <person name="Aksoy S."/>
            <person name="Warren W."/>
            <person name="Wilson R.K."/>
        </authorList>
    </citation>
    <scope>NUCLEOTIDE SEQUENCE [LARGE SCALE GENOMIC DNA]</scope>
    <source>
        <strain evidence="3">IAEA</strain>
    </source>
</reference>
<dbReference type="VEuPathDB" id="VectorBase:GBRI007893"/>
<sequence>MLCASLPLPATSSPFFKHYHACESKKCFKNEKRFHTTFFAGLILNRLKMTTKKKTADAVNTIGNNRKTNNKESEKSKTKLRHHDFNHFLRGGRTKRHPEKQKETRTTTTTTTRTTTTTQHNFEN</sequence>
<reference evidence="2" key="2">
    <citation type="submission" date="2020-05" db="UniProtKB">
        <authorList>
            <consortium name="EnsemblMetazoa"/>
        </authorList>
    </citation>
    <scope>IDENTIFICATION</scope>
    <source>
        <strain evidence="2">IAEA</strain>
    </source>
</reference>
<organism evidence="2 3">
    <name type="scientific">Glossina brevipalpis</name>
    <dbReference type="NCBI Taxonomy" id="37001"/>
    <lineage>
        <taxon>Eukaryota</taxon>
        <taxon>Metazoa</taxon>
        <taxon>Ecdysozoa</taxon>
        <taxon>Arthropoda</taxon>
        <taxon>Hexapoda</taxon>
        <taxon>Insecta</taxon>
        <taxon>Pterygota</taxon>
        <taxon>Neoptera</taxon>
        <taxon>Endopterygota</taxon>
        <taxon>Diptera</taxon>
        <taxon>Brachycera</taxon>
        <taxon>Muscomorpha</taxon>
        <taxon>Hippoboscoidea</taxon>
        <taxon>Glossinidae</taxon>
        <taxon>Glossina</taxon>
    </lineage>
</organism>
<proteinExistence type="predicted"/>